<dbReference type="STRING" id="1202772.A0A1V9ZTW0"/>
<evidence type="ECO:0000256" key="1">
    <source>
        <dbReference type="ARBA" id="ARBA00023054"/>
    </source>
</evidence>
<dbReference type="PROSITE" id="PS50067">
    <property type="entry name" value="KINESIN_MOTOR_2"/>
    <property type="match status" value="1"/>
</dbReference>
<keyword evidence="6" id="KW-1185">Reference proteome</keyword>
<proteinExistence type="inferred from homology"/>
<evidence type="ECO:0000256" key="2">
    <source>
        <dbReference type="ARBA" id="ARBA00023175"/>
    </source>
</evidence>
<dbReference type="GO" id="GO:0008017">
    <property type="term" value="F:microtubule binding"/>
    <property type="evidence" value="ECO:0007669"/>
    <property type="project" value="InterPro"/>
</dbReference>
<gene>
    <name evidence="5" type="ORF">ACHHYP_01083</name>
</gene>
<dbReference type="InterPro" id="IPR001752">
    <property type="entry name" value="Kinesin_motor_dom"/>
</dbReference>
<dbReference type="GO" id="GO:0003777">
    <property type="term" value="F:microtubule motor activity"/>
    <property type="evidence" value="ECO:0007669"/>
    <property type="project" value="InterPro"/>
</dbReference>
<dbReference type="InterPro" id="IPR027417">
    <property type="entry name" value="P-loop_NTPase"/>
</dbReference>
<protein>
    <submittedName>
        <fullName evidence="5">Kinesin-like protein</fullName>
    </submittedName>
</protein>
<keyword evidence="3" id="KW-0547">Nucleotide-binding</keyword>
<dbReference type="Proteomes" id="UP000243579">
    <property type="component" value="Unassembled WGS sequence"/>
</dbReference>
<name>A0A1V9ZTW0_ACHHY</name>
<comment type="similarity">
    <text evidence="3">Belongs to the TRAFAC class myosin-kinesin ATPase superfamily. Kinesin family.</text>
</comment>
<dbReference type="GO" id="GO:0005524">
    <property type="term" value="F:ATP binding"/>
    <property type="evidence" value="ECO:0007669"/>
    <property type="project" value="UniProtKB-UniRule"/>
</dbReference>
<feature type="domain" description="Kinesin motor" evidence="4">
    <location>
        <begin position="1"/>
        <end position="301"/>
    </location>
</feature>
<dbReference type="SUPFAM" id="SSF52540">
    <property type="entry name" value="P-loop containing nucleoside triphosphate hydrolases"/>
    <property type="match status" value="1"/>
</dbReference>
<comment type="caution">
    <text evidence="5">The sequence shown here is derived from an EMBL/GenBank/DDBJ whole genome shotgun (WGS) entry which is preliminary data.</text>
</comment>
<evidence type="ECO:0000259" key="4">
    <source>
        <dbReference type="PROSITE" id="PS50067"/>
    </source>
</evidence>
<dbReference type="OrthoDB" id="3176171at2759"/>
<dbReference type="Gene3D" id="3.40.850.10">
    <property type="entry name" value="Kinesin motor domain"/>
    <property type="match status" value="1"/>
</dbReference>
<dbReference type="Pfam" id="PF00225">
    <property type="entry name" value="Kinesin"/>
    <property type="match status" value="2"/>
</dbReference>
<evidence type="ECO:0000313" key="5">
    <source>
        <dbReference type="EMBL" id="OQS01401.1"/>
    </source>
</evidence>
<keyword evidence="2 3" id="KW-0505">Motor protein</keyword>
<sequence>MSVGVRVRPLPCREKDMEFTKSAWTWHGKTLTQQIFPAPACGAAPKRSTTAAYTFDNLYPPESTSSHIYDTSRVVEDVLEGYNGLVGCYGQSQSGKSLTIAAMTIHTVQDIFSHIHATAATTEYLLRLTYVQVHDEKAIDLLKTTSQPTLFTQRNLDGSFALHGCTSVPIVSADHALALVETGRANQAGGGPIIESQNKNCLASPVHSTILDLVDLAASESVSPGAMPMNKSLLAFGHIVWQYSHNPTASVPYEDSALTQLLQPTLTLSASMALLCTVVPIPEALDETHRTLKARRIELRLQKPMPHGPSTFLAFDRHLEKLISQRDSENEIEAKVQTELEIRKLRQVILNRDSEMRGSEWRQS</sequence>
<feature type="binding site" evidence="3">
    <location>
        <begin position="90"/>
        <end position="97"/>
    </location>
    <ligand>
        <name>ATP</name>
        <dbReference type="ChEBI" id="CHEBI:30616"/>
    </ligand>
</feature>
<dbReference type="SMART" id="SM00129">
    <property type="entry name" value="KISc"/>
    <property type="match status" value="1"/>
</dbReference>
<evidence type="ECO:0000256" key="3">
    <source>
        <dbReference type="PROSITE-ProRule" id="PRU00283"/>
    </source>
</evidence>
<organism evidence="5 6">
    <name type="scientific">Achlya hypogyna</name>
    <name type="common">Oomycete</name>
    <name type="synonym">Protoachlya hypogyna</name>
    <dbReference type="NCBI Taxonomy" id="1202772"/>
    <lineage>
        <taxon>Eukaryota</taxon>
        <taxon>Sar</taxon>
        <taxon>Stramenopiles</taxon>
        <taxon>Oomycota</taxon>
        <taxon>Saprolegniomycetes</taxon>
        <taxon>Saprolegniales</taxon>
        <taxon>Achlyaceae</taxon>
        <taxon>Achlya</taxon>
    </lineage>
</organism>
<dbReference type="GO" id="GO:0007018">
    <property type="term" value="P:microtubule-based movement"/>
    <property type="evidence" value="ECO:0007669"/>
    <property type="project" value="InterPro"/>
</dbReference>
<dbReference type="InterPro" id="IPR027640">
    <property type="entry name" value="Kinesin-like_fam"/>
</dbReference>
<dbReference type="PRINTS" id="PR00380">
    <property type="entry name" value="KINESINHEAVY"/>
</dbReference>
<dbReference type="EMBL" id="JNBR01000008">
    <property type="protein sequence ID" value="OQS01401.1"/>
    <property type="molecule type" value="Genomic_DNA"/>
</dbReference>
<dbReference type="PANTHER" id="PTHR47968">
    <property type="entry name" value="CENTROMERE PROTEIN E"/>
    <property type="match status" value="1"/>
</dbReference>
<keyword evidence="1" id="KW-0175">Coiled coil</keyword>
<accession>A0A1V9ZTW0</accession>
<reference evidence="5 6" key="1">
    <citation type="journal article" date="2014" name="Genome Biol. Evol.">
        <title>The secreted proteins of Achlya hypogyna and Thraustotheca clavata identify the ancestral oomycete secretome and reveal gene acquisitions by horizontal gene transfer.</title>
        <authorList>
            <person name="Misner I."/>
            <person name="Blouin N."/>
            <person name="Leonard G."/>
            <person name="Richards T.A."/>
            <person name="Lane C.E."/>
        </authorList>
    </citation>
    <scope>NUCLEOTIDE SEQUENCE [LARGE SCALE GENOMIC DNA]</scope>
    <source>
        <strain evidence="5 6">ATCC 48635</strain>
    </source>
</reference>
<dbReference type="AlphaFoldDB" id="A0A1V9ZTW0"/>
<evidence type="ECO:0000313" key="6">
    <source>
        <dbReference type="Proteomes" id="UP000243579"/>
    </source>
</evidence>
<dbReference type="InterPro" id="IPR036961">
    <property type="entry name" value="Kinesin_motor_dom_sf"/>
</dbReference>
<keyword evidence="3" id="KW-0067">ATP-binding</keyword>
<dbReference type="PANTHER" id="PTHR47968:SF75">
    <property type="entry name" value="CENTROMERE-ASSOCIATED PROTEIN E"/>
    <property type="match status" value="1"/>
</dbReference>